<dbReference type="InterPro" id="IPR001977">
    <property type="entry name" value="Depp_CoAkinase"/>
</dbReference>
<keyword evidence="2" id="KW-0067">ATP-binding</keyword>
<keyword evidence="4" id="KW-0418">Kinase</keyword>
<dbReference type="Proteomes" id="UP001311799">
    <property type="component" value="Unassembled WGS sequence"/>
</dbReference>
<dbReference type="PROSITE" id="PS51219">
    <property type="entry name" value="DPCK"/>
    <property type="match status" value="1"/>
</dbReference>
<dbReference type="HAMAP" id="MF_00376">
    <property type="entry name" value="Dephospho_CoA_kinase"/>
    <property type="match status" value="1"/>
</dbReference>
<sequence length="265" mass="30542">MNTILNTFLTILANVIYCLIIVRLKKKNYSEIDQFFALTLLFMFVIPCITGGVACGKTQVSNKLSDIGYKIVDMDVISREIVTVGKPAYREIVKYFGDHILNENLEIDRKKLRKIVFSDSNKRKKLNKITHIHIIIQTIIQVIYYRIYLFIVKFKNVKTIIVSPLLFENGLLTKLTSPIYVVATTRQLQTKNLIERDKCTEDLANSIIDSQMDLKMKCKLADKVIWNTGTLEELYTNVNKTFITCSMISVIYLNLKNLLSLNVNK</sequence>
<keyword evidence="4" id="KW-0808">Transferase</keyword>
<keyword evidence="3" id="KW-0812">Transmembrane</keyword>
<reference evidence="4 5" key="1">
    <citation type="submission" date="2023-10" db="EMBL/GenBank/DDBJ databases">
        <title>Comparative genomics analysis reveals potential genetic determinants of host preference in Cryptosporidium xiaoi.</title>
        <authorList>
            <person name="Xiao L."/>
            <person name="Li J."/>
        </authorList>
    </citation>
    <scope>NUCLEOTIDE SEQUENCE [LARGE SCALE GENOMIC DNA]</scope>
    <source>
        <strain evidence="4 5">52996</strain>
    </source>
</reference>
<evidence type="ECO:0000256" key="3">
    <source>
        <dbReference type="SAM" id="Phobius"/>
    </source>
</evidence>
<name>A0AAV9Y1F3_9CRYT</name>
<protein>
    <submittedName>
        <fullName evidence="4">Dephospho- kinase family</fullName>
    </submittedName>
</protein>
<dbReference type="GO" id="GO:0004140">
    <property type="term" value="F:dephospho-CoA kinase activity"/>
    <property type="evidence" value="ECO:0007669"/>
    <property type="project" value="InterPro"/>
</dbReference>
<dbReference type="AlphaFoldDB" id="A0AAV9Y1F3"/>
<evidence type="ECO:0000313" key="4">
    <source>
        <dbReference type="EMBL" id="KAK6588496.1"/>
    </source>
</evidence>
<dbReference type="InterPro" id="IPR027417">
    <property type="entry name" value="P-loop_NTPase"/>
</dbReference>
<keyword evidence="3" id="KW-0472">Membrane</keyword>
<evidence type="ECO:0000256" key="1">
    <source>
        <dbReference type="ARBA" id="ARBA00022741"/>
    </source>
</evidence>
<feature type="transmembrane region" description="Helical" evidence="3">
    <location>
        <begin position="6"/>
        <end position="24"/>
    </location>
</feature>
<dbReference type="GO" id="GO:0015937">
    <property type="term" value="P:coenzyme A biosynthetic process"/>
    <property type="evidence" value="ECO:0007669"/>
    <property type="project" value="InterPro"/>
</dbReference>
<evidence type="ECO:0000256" key="2">
    <source>
        <dbReference type="ARBA" id="ARBA00022840"/>
    </source>
</evidence>
<dbReference type="PANTHER" id="PTHR10695:SF46">
    <property type="entry name" value="BIFUNCTIONAL COENZYME A SYNTHASE-RELATED"/>
    <property type="match status" value="1"/>
</dbReference>
<dbReference type="CDD" id="cd02022">
    <property type="entry name" value="DPCK"/>
    <property type="match status" value="1"/>
</dbReference>
<keyword evidence="3" id="KW-1133">Transmembrane helix</keyword>
<organism evidence="4 5">
    <name type="scientific">Cryptosporidium xiaoi</name>
    <dbReference type="NCBI Taxonomy" id="659607"/>
    <lineage>
        <taxon>Eukaryota</taxon>
        <taxon>Sar</taxon>
        <taxon>Alveolata</taxon>
        <taxon>Apicomplexa</taxon>
        <taxon>Conoidasida</taxon>
        <taxon>Coccidia</taxon>
        <taxon>Eucoccidiorida</taxon>
        <taxon>Eimeriorina</taxon>
        <taxon>Cryptosporidiidae</taxon>
        <taxon>Cryptosporidium</taxon>
    </lineage>
</organism>
<dbReference type="Pfam" id="PF01121">
    <property type="entry name" value="CoaE"/>
    <property type="match status" value="1"/>
</dbReference>
<keyword evidence="5" id="KW-1185">Reference proteome</keyword>
<gene>
    <name evidence="4" type="ORF">RS030_4567</name>
</gene>
<dbReference type="NCBIfam" id="TIGR00152">
    <property type="entry name" value="dephospho-CoA kinase"/>
    <property type="match status" value="1"/>
</dbReference>
<proteinExistence type="inferred from homology"/>
<feature type="transmembrane region" description="Helical" evidence="3">
    <location>
        <begin position="36"/>
        <end position="54"/>
    </location>
</feature>
<dbReference type="EMBL" id="JAWDEY010000032">
    <property type="protein sequence ID" value="KAK6588496.1"/>
    <property type="molecule type" value="Genomic_DNA"/>
</dbReference>
<dbReference type="SUPFAM" id="SSF52540">
    <property type="entry name" value="P-loop containing nucleoside triphosphate hydrolases"/>
    <property type="match status" value="1"/>
</dbReference>
<evidence type="ECO:0000313" key="5">
    <source>
        <dbReference type="Proteomes" id="UP001311799"/>
    </source>
</evidence>
<accession>A0AAV9Y1F3</accession>
<keyword evidence="1" id="KW-0547">Nucleotide-binding</keyword>
<dbReference type="Gene3D" id="3.40.50.300">
    <property type="entry name" value="P-loop containing nucleotide triphosphate hydrolases"/>
    <property type="match status" value="1"/>
</dbReference>
<comment type="caution">
    <text evidence="4">The sequence shown here is derived from an EMBL/GenBank/DDBJ whole genome shotgun (WGS) entry which is preliminary data.</text>
</comment>
<dbReference type="GO" id="GO:0005524">
    <property type="term" value="F:ATP binding"/>
    <property type="evidence" value="ECO:0007669"/>
    <property type="project" value="UniProtKB-KW"/>
</dbReference>
<dbReference type="PANTHER" id="PTHR10695">
    <property type="entry name" value="DEPHOSPHO-COA KINASE-RELATED"/>
    <property type="match status" value="1"/>
</dbReference>